<proteinExistence type="predicted"/>
<dbReference type="SUPFAM" id="SSF52833">
    <property type="entry name" value="Thioredoxin-like"/>
    <property type="match status" value="1"/>
</dbReference>
<organism evidence="1 2">
    <name type="scientific">Rothia terrae</name>
    <dbReference type="NCBI Taxonomy" id="396015"/>
    <lineage>
        <taxon>Bacteria</taxon>
        <taxon>Bacillati</taxon>
        <taxon>Actinomycetota</taxon>
        <taxon>Actinomycetes</taxon>
        <taxon>Micrococcales</taxon>
        <taxon>Micrococcaceae</taxon>
        <taxon>Rothia</taxon>
    </lineage>
</organism>
<name>A0A7H2BDU8_9MICC</name>
<dbReference type="AlphaFoldDB" id="A0A7H2BDU8"/>
<dbReference type="KEGG" id="rter:IDM49_00585"/>
<protein>
    <submittedName>
        <fullName evidence="1">Sucrase ferredoxin</fullName>
    </submittedName>
</protein>
<evidence type="ECO:0000313" key="2">
    <source>
        <dbReference type="Proteomes" id="UP000516404"/>
    </source>
</evidence>
<evidence type="ECO:0000313" key="1">
    <source>
        <dbReference type="EMBL" id="QNV37844.1"/>
    </source>
</evidence>
<sequence length="329" mass="35424">MTDLPARSIRTPLRPADSCSLLNAEPLAGTASTEKLWVALEHPGGWGKDVLDGSVFGDELSAALSEKMKDAGARFLLIRKPGREGQIATDTPRKVFIAQAELNLLYEMTVEKPEDLLELSLNQPEFIPGIIVKNNPLALVCAHSKRDRCCAIVGRPIAGELAAEHPGDAWECSHTGGHRFAPVSIMLPSGYTYGRLTADNARAAFGAMREGEAPALDGLRGRSMYAAPEQAAEIAVRELLAEGGEFPLVSHLNVSRETQTATGSFSANLGSQIDQSTQDATLTYSRVTHLDGRRWLVSTRVQKLPEVYASCGKAPKAGKSVEVLEVRPI</sequence>
<dbReference type="CDD" id="cd03062">
    <property type="entry name" value="TRX_Fd_Sucrase"/>
    <property type="match status" value="1"/>
</dbReference>
<dbReference type="GeneID" id="96622718"/>
<dbReference type="EMBL" id="CP061539">
    <property type="protein sequence ID" value="QNV37844.1"/>
    <property type="molecule type" value="Genomic_DNA"/>
</dbReference>
<dbReference type="InterPro" id="IPR036249">
    <property type="entry name" value="Thioredoxin-like_sf"/>
</dbReference>
<dbReference type="Pfam" id="PF06999">
    <property type="entry name" value="Suc_Fer-like"/>
    <property type="match status" value="1"/>
</dbReference>
<keyword evidence="2" id="KW-1185">Reference proteome</keyword>
<dbReference type="InterPro" id="IPR009737">
    <property type="entry name" value="Aim32/Apd1-like"/>
</dbReference>
<reference evidence="1 2" key="1">
    <citation type="submission" date="2020-09" db="EMBL/GenBank/DDBJ databases">
        <title>Investigation of environmental microbes.</title>
        <authorList>
            <person name="Ou Y."/>
            <person name="Kang Q."/>
        </authorList>
    </citation>
    <scope>NUCLEOTIDE SEQUENCE [LARGE SCALE GENOMIC DNA]</scope>
    <source>
        <strain evidence="1 2">KJZ-14</strain>
    </source>
</reference>
<accession>A0A7H2BDU8</accession>
<dbReference type="RefSeq" id="WP_190724651.1">
    <property type="nucleotide sequence ID" value="NZ_CP061539.1"/>
</dbReference>
<dbReference type="Proteomes" id="UP000516404">
    <property type="component" value="Chromosome"/>
</dbReference>
<gene>
    <name evidence="1" type="ORF">IDM49_00585</name>
</gene>